<evidence type="ECO:0000256" key="6">
    <source>
        <dbReference type="ARBA" id="ARBA00022741"/>
    </source>
</evidence>
<keyword evidence="6" id="KW-0547">Nucleotide-binding</keyword>
<dbReference type="RefSeq" id="WP_128776278.1">
    <property type="nucleotide sequence ID" value="NZ_RYFI01000003.1"/>
</dbReference>
<evidence type="ECO:0000256" key="12">
    <source>
        <dbReference type="ARBA" id="ARBA00033413"/>
    </source>
</evidence>
<keyword evidence="9" id="KW-0289">Folate biosynthesis</keyword>
<reference evidence="15 16" key="1">
    <citation type="submission" date="2018-12" db="EMBL/GenBank/DDBJ databases">
        <title>bacterium Hansschlegelia zhihuaiae S113.</title>
        <authorList>
            <person name="He J."/>
        </authorList>
    </citation>
    <scope>NUCLEOTIDE SEQUENCE [LARGE SCALE GENOMIC DNA]</scope>
    <source>
        <strain evidence="15 16">S 113</strain>
    </source>
</reference>
<evidence type="ECO:0000313" key="16">
    <source>
        <dbReference type="Proteomes" id="UP000289708"/>
    </source>
</evidence>
<evidence type="ECO:0000256" key="7">
    <source>
        <dbReference type="ARBA" id="ARBA00022777"/>
    </source>
</evidence>
<gene>
    <name evidence="15" type="primary">folK</name>
    <name evidence="15" type="ORF">EK403_04325</name>
</gene>
<dbReference type="Pfam" id="PF01288">
    <property type="entry name" value="HPPK"/>
    <property type="match status" value="1"/>
</dbReference>
<dbReference type="OrthoDB" id="9808041at2"/>
<evidence type="ECO:0000313" key="15">
    <source>
        <dbReference type="EMBL" id="RXF74628.1"/>
    </source>
</evidence>
<evidence type="ECO:0000256" key="4">
    <source>
        <dbReference type="ARBA" id="ARBA00016218"/>
    </source>
</evidence>
<dbReference type="NCBIfam" id="TIGR01498">
    <property type="entry name" value="folK"/>
    <property type="match status" value="1"/>
</dbReference>
<dbReference type="PROSITE" id="PS00794">
    <property type="entry name" value="HPPK"/>
    <property type="match status" value="1"/>
</dbReference>
<comment type="pathway">
    <text evidence="1">Cofactor biosynthesis; tetrahydrofolate biosynthesis; 2-amino-4-hydroxy-6-hydroxymethyl-7,8-dihydropteridine diphosphate from 7,8-dihydroneopterin triphosphate: step 4/4.</text>
</comment>
<proteinExistence type="inferred from homology"/>
<protein>
    <recommendedName>
        <fullName evidence="4">2-amino-4-hydroxy-6-hydroxymethyldihydropteridine pyrophosphokinase</fullName>
        <ecNumber evidence="3">2.7.6.3</ecNumber>
    </recommendedName>
    <alternativeName>
        <fullName evidence="11">6-hydroxymethyl-7,8-dihydropterin pyrophosphokinase</fullName>
    </alternativeName>
    <alternativeName>
        <fullName evidence="12">7,8-dihydro-6-hydroxymethylpterin-pyrophosphokinase</fullName>
    </alternativeName>
</protein>
<comment type="similarity">
    <text evidence="2">Belongs to the HPPK family.</text>
</comment>
<evidence type="ECO:0000256" key="1">
    <source>
        <dbReference type="ARBA" id="ARBA00005051"/>
    </source>
</evidence>
<feature type="domain" description="7,8-dihydro-6-hydroxymethylpterin-pyrophosphokinase" evidence="14">
    <location>
        <begin position="100"/>
        <end position="111"/>
    </location>
</feature>
<dbReference type="UniPathway" id="UPA00077">
    <property type="reaction ID" value="UER00155"/>
</dbReference>
<feature type="region of interest" description="Disordered" evidence="13">
    <location>
        <begin position="160"/>
        <end position="179"/>
    </location>
</feature>
<evidence type="ECO:0000256" key="2">
    <source>
        <dbReference type="ARBA" id="ARBA00005810"/>
    </source>
</evidence>
<keyword evidence="16" id="KW-1185">Reference proteome</keyword>
<dbReference type="InterPro" id="IPR000550">
    <property type="entry name" value="Hppk"/>
</dbReference>
<dbReference type="GO" id="GO:0046656">
    <property type="term" value="P:folic acid biosynthetic process"/>
    <property type="evidence" value="ECO:0007669"/>
    <property type="project" value="UniProtKB-KW"/>
</dbReference>
<evidence type="ECO:0000256" key="10">
    <source>
        <dbReference type="ARBA" id="ARBA00029409"/>
    </source>
</evidence>
<evidence type="ECO:0000256" key="11">
    <source>
        <dbReference type="ARBA" id="ARBA00029766"/>
    </source>
</evidence>
<dbReference type="Gene3D" id="3.30.70.560">
    <property type="entry name" value="7,8-Dihydro-6-hydroxymethylpterin-pyrophosphokinase HPPK"/>
    <property type="match status" value="1"/>
</dbReference>
<dbReference type="GO" id="GO:0016301">
    <property type="term" value="F:kinase activity"/>
    <property type="evidence" value="ECO:0007669"/>
    <property type="project" value="UniProtKB-KW"/>
</dbReference>
<comment type="function">
    <text evidence="10">Catalyzes the transfer of pyrophosphate from adenosine triphosphate (ATP) to 6-hydroxymethyl-7,8-dihydropterin, an enzymatic step in folate biosynthesis pathway.</text>
</comment>
<keyword evidence="7 15" id="KW-0418">Kinase</keyword>
<dbReference type="GO" id="GO:0003848">
    <property type="term" value="F:2-amino-4-hydroxy-6-hydroxymethyldihydropteridine diphosphokinase activity"/>
    <property type="evidence" value="ECO:0007669"/>
    <property type="project" value="UniProtKB-EC"/>
</dbReference>
<dbReference type="EMBL" id="RYFI01000003">
    <property type="protein sequence ID" value="RXF74628.1"/>
    <property type="molecule type" value="Genomic_DNA"/>
</dbReference>
<accession>A0A4Q0MLP2</accession>
<evidence type="ECO:0000259" key="14">
    <source>
        <dbReference type="PROSITE" id="PS00794"/>
    </source>
</evidence>
<dbReference type="CDD" id="cd00483">
    <property type="entry name" value="HPPK"/>
    <property type="match status" value="1"/>
</dbReference>
<dbReference type="AlphaFoldDB" id="A0A4Q0MLP2"/>
<dbReference type="GO" id="GO:0005524">
    <property type="term" value="F:ATP binding"/>
    <property type="evidence" value="ECO:0007669"/>
    <property type="project" value="UniProtKB-KW"/>
</dbReference>
<dbReference type="InterPro" id="IPR035907">
    <property type="entry name" value="Hppk_sf"/>
</dbReference>
<dbReference type="PANTHER" id="PTHR43071">
    <property type="entry name" value="2-AMINO-4-HYDROXY-6-HYDROXYMETHYLDIHYDROPTERIDINE PYROPHOSPHOKINASE"/>
    <property type="match status" value="1"/>
</dbReference>
<dbReference type="SUPFAM" id="SSF55083">
    <property type="entry name" value="6-hydroxymethyl-7,8-dihydropterin pyrophosphokinase, HPPK"/>
    <property type="match status" value="1"/>
</dbReference>
<dbReference type="GO" id="GO:0046654">
    <property type="term" value="P:tetrahydrofolate biosynthetic process"/>
    <property type="evidence" value="ECO:0007669"/>
    <property type="project" value="UniProtKB-UniPathway"/>
</dbReference>
<comment type="caution">
    <text evidence="15">The sequence shown here is derived from an EMBL/GenBank/DDBJ whole genome shotgun (WGS) entry which is preliminary data.</text>
</comment>
<keyword evidence="8" id="KW-0067">ATP-binding</keyword>
<organism evidence="15 16">
    <name type="scientific">Hansschlegelia zhihuaiae</name>
    <dbReference type="NCBI Taxonomy" id="405005"/>
    <lineage>
        <taxon>Bacteria</taxon>
        <taxon>Pseudomonadati</taxon>
        <taxon>Pseudomonadota</taxon>
        <taxon>Alphaproteobacteria</taxon>
        <taxon>Hyphomicrobiales</taxon>
        <taxon>Methylopilaceae</taxon>
        <taxon>Hansschlegelia</taxon>
    </lineage>
</organism>
<sequence>MTKDATSGARPAPTEIGLGFGSNVGDKKANLFRAMERVFAGPEIEFVEASSVWRTAPWGYLDQDWFANACAIGRTTLSPEEALAFTQSVEEELGREETFRWGPRVIDVDILYLGDARIASERLVIPHREMFNRAFVLTPLAEIRPDLTLDGRSIRQAAARTGEQGFSRLAPPWRPGPDN</sequence>
<dbReference type="EC" id="2.7.6.3" evidence="3"/>
<dbReference type="PANTHER" id="PTHR43071:SF1">
    <property type="entry name" value="2-AMINO-4-HYDROXY-6-HYDROXYMETHYLDIHYDROPTERIDINE PYROPHOSPHOKINASE"/>
    <property type="match status" value="1"/>
</dbReference>
<evidence type="ECO:0000256" key="9">
    <source>
        <dbReference type="ARBA" id="ARBA00022909"/>
    </source>
</evidence>
<evidence type="ECO:0000256" key="8">
    <source>
        <dbReference type="ARBA" id="ARBA00022840"/>
    </source>
</evidence>
<evidence type="ECO:0000256" key="13">
    <source>
        <dbReference type="SAM" id="MobiDB-lite"/>
    </source>
</evidence>
<dbReference type="Proteomes" id="UP000289708">
    <property type="component" value="Unassembled WGS sequence"/>
</dbReference>
<keyword evidence="5 15" id="KW-0808">Transferase</keyword>
<evidence type="ECO:0000256" key="5">
    <source>
        <dbReference type="ARBA" id="ARBA00022679"/>
    </source>
</evidence>
<name>A0A4Q0MLP2_9HYPH</name>
<evidence type="ECO:0000256" key="3">
    <source>
        <dbReference type="ARBA" id="ARBA00013253"/>
    </source>
</evidence>